<comment type="cofactor">
    <cofactor evidence="1">
        <name>L-ascorbate</name>
        <dbReference type="ChEBI" id="CHEBI:38290"/>
    </cofactor>
</comment>
<name>A0AAE3XKI2_9BACT</name>
<dbReference type="GO" id="GO:0005506">
    <property type="term" value="F:iron ion binding"/>
    <property type="evidence" value="ECO:0007669"/>
    <property type="project" value="InterPro"/>
</dbReference>
<dbReference type="Gene3D" id="3.90.70.10">
    <property type="entry name" value="Cysteine proteinases"/>
    <property type="match status" value="1"/>
</dbReference>
<keyword evidence="2" id="KW-0479">Metal-binding</keyword>
<dbReference type="GO" id="GO:0016705">
    <property type="term" value="F:oxidoreductase activity, acting on paired donors, with incorporation or reduction of molecular oxygen"/>
    <property type="evidence" value="ECO:0007669"/>
    <property type="project" value="InterPro"/>
</dbReference>
<keyword evidence="7" id="KW-0175">Coiled coil</keyword>
<keyword evidence="3" id="KW-0847">Vitamin C</keyword>
<evidence type="ECO:0000256" key="3">
    <source>
        <dbReference type="ARBA" id="ARBA00022896"/>
    </source>
</evidence>
<accession>A0AAE3XKI2</accession>
<evidence type="ECO:0008006" key="12">
    <source>
        <dbReference type="Google" id="ProtNLM"/>
    </source>
</evidence>
<dbReference type="CDD" id="cd06532">
    <property type="entry name" value="Glyco_transf_25"/>
    <property type="match status" value="1"/>
</dbReference>
<dbReference type="Pfam" id="PF01755">
    <property type="entry name" value="Glyco_transf_25"/>
    <property type="match status" value="1"/>
</dbReference>
<organism evidence="10 11">
    <name type="scientific">Aureibacter tunicatorum</name>
    <dbReference type="NCBI Taxonomy" id="866807"/>
    <lineage>
        <taxon>Bacteria</taxon>
        <taxon>Pseudomonadati</taxon>
        <taxon>Bacteroidota</taxon>
        <taxon>Cytophagia</taxon>
        <taxon>Cytophagales</taxon>
        <taxon>Persicobacteraceae</taxon>
        <taxon>Aureibacter</taxon>
    </lineage>
</organism>
<dbReference type="InterPro" id="IPR050757">
    <property type="entry name" value="Collagen_mod_GT25"/>
</dbReference>
<dbReference type="EMBL" id="JAVDQD010000002">
    <property type="protein sequence ID" value="MDR6239496.1"/>
    <property type="molecule type" value="Genomic_DNA"/>
</dbReference>
<evidence type="ECO:0000256" key="4">
    <source>
        <dbReference type="ARBA" id="ARBA00022964"/>
    </source>
</evidence>
<dbReference type="GO" id="GO:0051213">
    <property type="term" value="F:dioxygenase activity"/>
    <property type="evidence" value="ECO:0007669"/>
    <property type="project" value="UniProtKB-KW"/>
</dbReference>
<dbReference type="AlphaFoldDB" id="A0AAE3XKI2"/>
<feature type="coiled-coil region" evidence="7">
    <location>
        <begin position="49"/>
        <end position="83"/>
    </location>
</feature>
<evidence type="ECO:0000259" key="9">
    <source>
        <dbReference type="PROSITE" id="PS51471"/>
    </source>
</evidence>
<dbReference type="InterPro" id="IPR006620">
    <property type="entry name" value="Pro_4_hyd_alph"/>
</dbReference>
<dbReference type="GO" id="GO:0006508">
    <property type="term" value="P:proteolysis"/>
    <property type="evidence" value="ECO:0007669"/>
    <property type="project" value="InterPro"/>
</dbReference>
<dbReference type="GO" id="GO:0031418">
    <property type="term" value="F:L-ascorbic acid binding"/>
    <property type="evidence" value="ECO:0007669"/>
    <property type="project" value="UniProtKB-KW"/>
</dbReference>
<evidence type="ECO:0000259" key="8">
    <source>
        <dbReference type="PROSITE" id="PS50990"/>
    </source>
</evidence>
<evidence type="ECO:0000256" key="6">
    <source>
        <dbReference type="ARBA" id="ARBA00023004"/>
    </source>
</evidence>
<dbReference type="GO" id="GO:0008233">
    <property type="term" value="F:peptidase activity"/>
    <property type="evidence" value="ECO:0007669"/>
    <property type="project" value="InterPro"/>
</dbReference>
<evidence type="ECO:0000256" key="1">
    <source>
        <dbReference type="ARBA" id="ARBA00001961"/>
    </source>
</evidence>
<keyword evidence="11" id="KW-1185">Reference proteome</keyword>
<dbReference type="GO" id="GO:0005524">
    <property type="term" value="F:ATP binding"/>
    <property type="evidence" value="ECO:0007669"/>
    <property type="project" value="InterPro"/>
</dbReference>
<dbReference type="PROSITE" id="PS50990">
    <property type="entry name" value="PEPTIDASE_C39"/>
    <property type="match status" value="1"/>
</dbReference>
<dbReference type="PANTHER" id="PTHR10730">
    <property type="entry name" value="PROCOLLAGEN-LYSINE,2-OXOGLUTARATE 5-DIOXYGENASE/GLYCOSYLTRANSFERASE 25 FAMILY MEMBER"/>
    <property type="match status" value="1"/>
</dbReference>
<dbReference type="InterPro" id="IPR005123">
    <property type="entry name" value="Oxoglu/Fe-dep_dioxygenase_dom"/>
</dbReference>
<reference evidence="10" key="1">
    <citation type="submission" date="2023-07" db="EMBL/GenBank/DDBJ databases">
        <title>Genomic Encyclopedia of Type Strains, Phase IV (KMG-IV): sequencing the most valuable type-strain genomes for metagenomic binning, comparative biology and taxonomic classification.</title>
        <authorList>
            <person name="Goeker M."/>
        </authorList>
    </citation>
    <scope>NUCLEOTIDE SEQUENCE</scope>
    <source>
        <strain evidence="10">DSM 26174</strain>
    </source>
</reference>
<sequence>MKKIENKLDWVSQSSYEENYLSTLKNFILHNSKVKISLQTVEDIFQQRLESTNQNIIALCDTLKEWELEVDAMQIEHQHLEFAPLPSILIFTDSESSIFLNYDKKNQLVDLLDPVFGFYQISLEDLKLSWDGTIVTAESSSDIEEEDYSEKEKRYKLQRKMNMNLEAVYIIALEGEKNKNIDLIKHHLSYFQLDNQVKVIVWDAVDGNKISDDDLDLLGVKVYDKWKITESQSKWYNREITAGELGCSLSHWMVWEDAFNKKYSKVLILEEDFIPVIDADFSLLNKCDFEWDLMYLGRTPKEKDKELSNFWVKPGFSYCTHAYILNNTGIEKLLKTRFCEKLIPVDEFLPALYSNHPRNDIRDLFKEEINAIATYKNLVNQYSGHDSTTNIKQNVKHESLYLNFGAFQKSWEKKYINPVIIDGNEELVISKEEKYILRFPLFNKLFCDHVISEAENINKWMIDRHKNYPTNDMLLEVLGLNDIYNRIINKYVLPIILKQWKFKFVLNNSLSENFIVRYKPDQQAYLAIHHDFSLVTMNLCLNNEFDGAGTVFPDYEKKIVLKEPGEVLIHPGRISHRHGALPVKDGKRYIIVSFLRDN</sequence>
<gene>
    <name evidence="10" type="ORF">HNQ88_002533</name>
</gene>
<proteinExistence type="predicted"/>
<comment type="caution">
    <text evidence="10">The sequence shown here is derived from an EMBL/GenBank/DDBJ whole genome shotgun (WGS) entry which is preliminary data.</text>
</comment>
<dbReference type="Proteomes" id="UP001185092">
    <property type="component" value="Unassembled WGS sequence"/>
</dbReference>
<dbReference type="RefSeq" id="WP_309939162.1">
    <property type="nucleotide sequence ID" value="NZ_AP025305.1"/>
</dbReference>
<dbReference type="GO" id="GO:0016020">
    <property type="term" value="C:membrane"/>
    <property type="evidence" value="ECO:0007669"/>
    <property type="project" value="InterPro"/>
</dbReference>
<evidence type="ECO:0000256" key="7">
    <source>
        <dbReference type="SAM" id="Coils"/>
    </source>
</evidence>
<evidence type="ECO:0000256" key="2">
    <source>
        <dbReference type="ARBA" id="ARBA00022723"/>
    </source>
</evidence>
<protein>
    <recommendedName>
        <fullName evidence="12">Fe2OG dioxygenase domain-containing protein</fullName>
    </recommendedName>
</protein>
<dbReference type="Gene3D" id="2.60.120.620">
    <property type="entry name" value="q2cbj1_9rhob like domain"/>
    <property type="match status" value="1"/>
</dbReference>
<keyword evidence="5" id="KW-0560">Oxidoreductase</keyword>
<evidence type="ECO:0000313" key="11">
    <source>
        <dbReference type="Proteomes" id="UP001185092"/>
    </source>
</evidence>
<dbReference type="PROSITE" id="PS51471">
    <property type="entry name" value="FE2OG_OXY"/>
    <property type="match status" value="1"/>
</dbReference>
<keyword evidence="4" id="KW-0223">Dioxygenase</keyword>
<feature type="domain" description="Fe2OG dioxygenase" evidence="9">
    <location>
        <begin position="506"/>
        <end position="597"/>
    </location>
</feature>
<dbReference type="SMART" id="SM00702">
    <property type="entry name" value="P4Hc"/>
    <property type="match status" value="1"/>
</dbReference>
<dbReference type="InterPro" id="IPR002654">
    <property type="entry name" value="Glyco_trans_25"/>
</dbReference>
<dbReference type="InterPro" id="IPR005074">
    <property type="entry name" value="Peptidase_C39"/>
</dbReference>
<dbReference type="PANTHER" id="PTHR10730:SF45">
    <property type="entry name" value="PROCOLLAGEN-LYSINE,2-OXOGLUTARATE 5-DIOXYGENASE"/>
    <property type="match status" value="1"/>
</dbReference>
<keyword evidence="6" id="KW-0408">Iron</keyword>
<evidence type="ECO:0000256" key="5">
    <source>
        <dbReference type="ARBA" id="ARBA00023002"/>
    </source>
</evidence>
<evidence type="ECO:0000313" key="10">
    <source>
        <dbReference type="EMBL" id="MDR6239496.1"/>
    </source>
</evidence>
<feature type="domain" description="Peptidase C39" evidence="8">
    <location>
        <begin position="13"/>
        <end position="137"/>
    </location>
</feature>
<dbReference type="Pfam" id="PF03412">
    <property type="entry name" value="Peptidase_C39"/>
    <property type="match status" value="1"/>
</dbReference>